<organism evidence="2 3">
    <name type="scientific">Thalassiosira oceanica</name>
    <name type="common">Marine diatom</name>
    <dbReference type="NCBI Taxonomy" id="159749"/>
    <lineage>
        <taxon>Eukaryota</taxon>
        <taxon>Sar</taxon>
        <taxon>Stramenopiles</taxon>
        <taxon>Ochrophyta</taxon>
        <taxon>Bacillariophyta</taxon>
        <taxon>Coscinodiscophyceae</taxon>
        <taxon>Thalassiosirophycidae</taxon>
        <taxon>Thalassiosirales</taxon>
        <taxon>Thalassiosiraceae</taxon>
        <taxon>Thalassiosira</taxon>
    </lineage>
</organism>
<dbReference type="Proteomes" id="UP000266841">
    <property type="component" value="Unassembled WGS sequence"/>
</dbReference>
<comment type="caution">
    <text evidence="2">The sequence shown here is derived from an EMBL/GenBank/DDBJ whole genome shotgun (WGS) entry which is preliminary data.</text>
</comment>
<evidence type="ECO:0000256" key="1">
    <source>
        <dbReference type="SAM" id="MobiDB-lite"/>
    </source>
</evidence>
<dbReference type="AlphaFoldDB" id="K0TLJ8"/>
<accession>K0TLJ8</accession>
<name>K0TLJ8_THAOC</name>
<reference evidence="2 3" key="1">
    <citation type="journal article" date="2012" name="Genome Biol.">
        <title>Genome and low-iron response of an oceanic diatom adapted to chronic iron limitation.</title>
        <authorList>
            <person name="Lommer M."/>
            <person name="Specht M."/>
            <person name="Roy A.S."/>
            <person name="Kraemer L."/>
            <person name="Andreson R."/>
            <person name="Gutowska M.A."/>
            <person name="Wolf J."/>
            <person name="Bergner S.V."/>
            <person name="Schilhabel M.B."/>
            <person name="Klostermeier U.C."/>
            <person name="Beiko R.G."/>
            <person name="Rosenstiel P."/>
            <person name="Hippler M."/>
            <person name="Laroche J."/>
        </authorList>
    </citation>
    <scope>NUCLEOTIDE SEQUENCE [LARGE SCALE GENOMIC DNA]</scope>
    <source>
        <strain evidence="2 3">CCMP1005</strain>
    </source>
</reference>
<protein>
    <submittedName>
        <fullName evidence="2">Uncharacterized protein</fullName>
    </submittedName>
</protein>
<proteinExistence type="predicted"/>
<feature type="region of interest" description="Disordered" evidence="1">
    <location>
        <begin position="39"/>
        <end position="92"/>
    </location>
</feature>
<feature type="non-terminal residue" evidence="2">
    <location>
        <position position="1"/>
    </location>
</feature>
<dbReference type="EMBL" id="AGNL01006603">
    <property type="protein sequence ID" value="EJK71917.1"/>
    <property type="molecule type" value="Genomic_DNA"/>
</dbReference>
<sequence>PLRPVALRVSRRVSPMTADMTCQPSSLVILPASLPRARSGLSRQWGSARREEGASGRTGRTLPLIGPLSSAPAESFSTAPPGQPREDGSAGA</sequence>
<evidence type="ECO:0000313" key="2">
    <source>
        <dbReference type="EMBL" id="EJK71917.1"/>
    </source>
</evidence>
<keyword evidence="3" id="KW-1185">Reference proteome</keyword>
<evidence type="ECO:0000313" key="3">
    <source>
        <dbReference type="Proteomes" id="UP000266841"/>
    </source>
</evidence>
<gene>
    <name evidence="2" type="ORF">THAOC_06599</name>
</gene>